<feature type="transmembrane region" description="Helical" evidence="5">
    <location>
        <begin position="200"/>
        <end position="218"/>
    </location>
</feature>
<evidence type="ECO:0000256" key="1">
    <source>
        <dbReference type="ARBA" id="ARBA00004141"/>
    </source>
</evidence>
<accession>A0A1G1YHW6</accession>
<protein>
    <recommendedName>
        <fullName evidence="6">O-antigen ligase-related domain-containing protein</fullName>
    </recommendedName>
</protein>
<feature type="transmembrane region" description="Helical" evidence="5">
    <location>
        <begin position="369"/>
        <end position="392"/>
    </location>
</feature>
<feature type="transmembrane region" description="Helical" evidence="5">
    <location>
        <begin position="173"/>
        <end position="193"/>
    </location>
</feature>
<dbReference type="SMART" id="SM00028">
    <property type="entry name" value="TPR"/>
    <property type="match status" value="2"/>
</dbReference>
<name>A0A1G1YHW6_9BACT</name>
<dbReference type="Gene3D" id="1.25.40.10">
    <property type="entry name" value="Tetratricopeptide repeat domain"/>
    <property type="match status" value="1"/>
</dbReference>
<feature type="transmembrane region" description="Helical" evidence="5">
    <location>
        <begin position="224"/>
        <end position="243"/>
    </location>
</feature>
<proteinExistence type="predicted"/>
<evidence type="ECO:0000256" key="3">
    <source>
        <dbReference type="ARBA" id="ARBA00022989"/>
    </source>
</evidence>
<feature type="transmembrane region" description="Helical" evidence="5">
    <location>
        <begin position="404"/>
        <end position="426"/>
    </location>
</feature>
<keyword evidence="2 5" id="KW-0812">Transmembrane</keyword>
<dbReference type="InterPro" id="IPR019734">
    <property type="entry name" value="TPR_rpt"/>
</dbReference>
<dbReference type="Pfam" id="PF04932">
    <property type="entry name" value="Wzy_C"/>
    <property type="match status" value="1"/>
</dbReference>
<organism evidence="7 8">
    <name type="scientific">Candidatus Buchananbacteria bacterium RIFCSPLOWO2_01_FULL_39_33</name>
    <dbReference type="NCBI Taxonomy" id="1797543"/>
    <lineage>
        <taxon>Bacteria</taxon>
        <taxon>Candidatus Buchananiibacteriota</taxon>
    </lineage>
</organism>
<dbReference type="Proteomes" id="UP000177376">
    <property type="component" value="Unassembled WGS sequence"/>
</dbReference>
<feature type="transmembrane region" description="Helical" evidence="5">
    <location>
        <begin position="72"/>
        <end position="94"/>
    </location>
</feature>
<feature type="transmembrane region" description="Helical" evidence="5">
    <location>
        <begin position="457"/>
        <end position="476"/>
    </location>
</feature>
<dbReference type="SUPFAM" id="SSF48452">
    <property type="entry name" value="TPR-like"/>
    <property type="match status" value="1"/>
</dbReference>
<dbReference type="GO" id="GO:0016020">
    <property type="term" value="C:membrane"/>
    <property type="evidence" value="ECO:0007669"/>
    <property type="project" value="UniProtKB-SubCell"/>
</dbReference>
<evidence type="ECO:0000256" key="2">
    <source>
        <dbReference type="ARBA" id="ARBA00022692"/>
    </source>
</evidence>
<comment type="subcellular location">
    <subcellularLocation>
        <location evidence="1">Membrane</location>
        <topology evidence="1">Multi-pass membrane protein</topology>
    </subcellularLocation>
</comment>
<dbReference type="PANTHER" id="PTHR37422:SF13">
    <property type="entry name" value="LIPOPOLYSACCHARIDE BIOSYNTHESIS PROTEIN PA4999-RELATED"/>
    <property type="match status" value="1"/>
</dbReference>
<keyword evidence="3 5" id="KW-1133">Transmembrane helix</keyword>
<feature type="transmembrane region" description="Helical" evidence="5">
    <location>
        <begin position="106"/>
        <end position="124"/>
    </location>
</feature>
<gene>
    <name evidence="7" type="ORF">A3A02_00540</name>
</gene>
<evidence type="ECO:0000259" key="6">
    <source>
        <dbReference type="Pfam" id="PF04932"/>
    </source>
</evidence>
<feature type="transmembrane region" description="Helical" evidence="5">
    <location>
        <begin position="263"/>
        <end position="283"/>
    </location>
</feature>
<feature type="domain" description="O-antigen ligase-related" evidence="6">
    <location>
        <begin position="208"/>
        <end position="381"/>
    </location>
</feature>
<feature type="transmembrane region" description="Helical" evidence="5">
    <location>
        <begin position="432"/>
        <end position="450"/>
    </location>
</feature>
<dbReference type="InterPro" id="IPR007016">
    <property type="entry name" value="O-antigen_ligase-rel_domated"/>
</dbReference>
<dbReference type="InterPro" id="IPR011990">
    <property type="entry name" value="TPR-like_helical_dom_sf"/>
</dbReference>
<dbReference type="AlphaFoldDB" id="A0A1G1YHW6"/>
<feature type="transmembrane region" description="Helical" evidence="5">
    <location>
        <begin position="42"/>
        <end position="60"/>
    </location>
</feature>
<evidence type="ECO:0000256" key="5">
    <source>
        <dbReference type="SAM" id="Phobius"/>
    </source>
</evidence>
<evidence type="ECO:0000313" key="8">
    <source>
        <dbReference type="Proteomes" id="UP000177376"/>
    </source>
</evidence>
<feature type="transmembrane region" description="Helical" evidence="5">
    <location>
        <begin position="12"/>
        <end position="30"/>
    </location>
</feature>
<comment type="caution">
    <text evidence="7">The sequence shown here is derived from an EMBL/GenBank/DDBJ whole genome shotgun (WGS) entry which is preliminary data.</text>
</comment>
<dbReference type="PANTHER" id="PTHR37422">
    <property type="entry name" value="TEICHURONIC ACID BIOSYNTHESIS PROTEIN TUAE"/>
    <property type="match status" value="1"/>
</dbReference>
<keyword evidence="4 5" id="KW-0472">Membrane</keyword>
<evidence type="ECO:0000256" key="4">
    <source>
        <dbReference type="ARBA" id="ARBA00023136"/>
    </source>
</evidence>
<dbReference type="InterPro" id="IPR051533">
    <property type="entry name" value="WaaL-like"/>
</dbReference>
<feature type="transmembrane region" description="Helical" evidence="5">
    <location>
        <begin position="131"/>
        <end position="153"/>
    </location>
</feature>
<dbReference type="EMBL" id="MHIM01000038">
    <property type="protein sequence ID" value="OGY51396.1"/>
    <property type="molecule type" value="Genomic_DNA"/>
</dbReference>
<reference evidence="7 8" key="1">
    <citation type="journal article" date="2016" name="Nat. Commun.">
        <title>Thousands of microbial genomes shed light on interconnected biogeochemical processes in an aquifer system.</title>
        <authorList>
            <person name="Anantharaman K."/>
            <person name="Brown C.T."/>
            <person name="Hug L.A."/>
            <person name="Sharon I."/>
            <person name="Castelle C.J."/>
            <person name="Probst A.J."/>
            <person name="Thomas B.C."/>
            <person name="Singh A."/>
            <person name="Wilkins M.J."/>
            <person name="Karaoz U."/>
            <person name="Brodie E.L."/>
            <person name="Williams K.H."/>
            <person name="Hubbard S.S."/>
            <person name="Banfield J.F."/>
        </authorList>
    </citation>
    <scope>NUCLEOTIDE SEQUENCE [LARGE SCALE GENOMIC DNA]</scope>
</reference>
<sequence length="705" mass="82165">MLNKIINNLPKIIIWLSLAVILFSPLYLNSQLFFPFITTKTFAFNIAVEVMFLTWLFLCFKDNKYQLKFNIAVILMAIYLLLTLISSLLGDYFYRSFWSNNERSEGLVLLLHLFVFLLVLTNFFKKFKDWLYIFDLFFLASLLVGLYALGQFFQLSWLPISTSGLRLAGTIGNAGYMAGYMIFGVFFGSVLFFNRPNFYFKFYYLTVIILEIFIIFNTYTRGGILALVFVGLVFILYFLFYYFPVQDGSRARGRLGAWDGKILKISGVIIIASLITLSTWLFLNKDADFVKNHELLQRIASISTRSTTAQTRLMAWNSAYQGFKERPIWGWGYENFYQPFDKYFNPRMYEDVGSVVWFDRAHNIIFDRLVSGGLLGLLSYLSLLFLPLYYLWRHYLKKKDDNNHYFIPFIFTLVISAYFIQNLFIFEALVTYIPLFLAISFISLFSPYYAPAIFKNNYFKLGLLIVGLALFFPILYSVNLKPLQVNKDLVKVLSDSQMNYQQRIGLFKSLLAKETPGNQEYRRQLFSFFSNLASSKTADPKVLSDLSDLAQFTDSELKKQIEENPYSVANYLLVMQFNDFIFSKTGQVDYLQRNFNFFETVKKLASNRQHIYFEMGYSYFNLANYFKNTGQEEKFQENFKLAVEQFEKAIALYDQSPEPYKQLAIILSLGGDNQKAIQMAEKSGSLHPTYAVWAKGFINNLENKK</sequence>
<evidence type="ECO:0000313" key="7">
    <source>
        <dbReference type="EMBL" id="OGY51396.1"/>
    </source>
</evidence>